<name>A0A9W4U5Q2_9PLEO</name>
<comment type="caution">
    <text evidence="1">The sequence shown here is derived from an EMBL/GenBank/DDBJ whole genome shotgun (WGS) entry which is preliminary data.</text>
</comment>
<keyword evidence="2" id="KW-1185">Reference proteome</keyword>
<dbReference type="AlphaFoldDB" id="A0A9W4U5Q2"/>
<evidence type="ECO:0000313" key="2">
    <source>
        <dbReference type="Proteomes" id="UP001152607"/>
    </source>
</evidence>
<accession>A0A9W4U5Q2</accession>
<dbReference type="EMBL" id="CAOQHR010000002">
    <property type="protein sequence ID" value="CAI6300544.1"/>
    <property type="molecule type" value="Genomic_DNA"/>
</dbReference>
<reference evidence="1" key="1">
    <citation type="submission" date="2023-01" db="EMBL/GenBank/DDBJ databases">
        <authorList>
            <person name="Van Ghelder C."/>
            <person name="Rancurel C."/>
        </authorList>
    </citation>
    <scope>NUCLEOTIDE SEQUENCE</scope>
    <source>
        <strain evidence="1">CNCM I-4278</strain>
    </source>
</reference>
<dbReference type="Proteomes" id="UP001152607">
    <property type="component" value="Unassembled WGS sequence"/>
</dbReference>
<protein>
    <submittedName>
        <fullName evidence="1">Uncharacterized protein</fullName>
    </submittedName>
</protein>
<organism evidence="1 2">
    <name type="scientific">Periconia digitata</name>
    <dbReference type="NCBI Taxonomy" id="1303443"/>
    <lineage>
        <taxon>Eukaryota</taxon>
        <taxon>Fungi</taxon>
        <taxon>Dikarya</taxon>
        <taxon>Ascomycota</taxon>
        <taxon>Pezizomycotina</taxon>
        <taxon>Dothideomycetes</taxon>
        <taxon>Pleosporomycetidae</taxon>
        <taxon>Pleosporales</taxon>
        <taxon>Massarineae</taxon>
        <taxon>Periconiaceae</taxon>
        <taxon>Periconia</taxon>
    </lineage>
</organism>
<sequence length="72" mass="7966">MILCGISCNTNPPRIWPSTHSSCLLTHPYEEPSRALKYGYTCAVSMSLTSYPLKDATRTLLVKRLVAKVPAI</sequence>
<proteinExistence type="predicted"/>
<evidence type="ECO:0000313" key="1">
    <source>
        <dbReference type="EMBL" id="CAI6300544.1"/>
    </source>
</evidence>
<gene>
    <name evidence="1" type="ORF">PDIGIT_LOCUS2819</name>
</gene>